<dbReference type="EMBL" id="LR134418">
    <property type="protein sequence ID" value="VEH84975.1"/>
    <property type="molecule type" value="Genomic_DNA"/>
</dbReference>
<dbReference type="OrthoDB" id="5639642at2"/>
<geneLocation type="plasmid" evidence="2 4">
    <name>9</name>
</geneLocation>
<dbReference type="AlphaFoldDB" id="A0A0W0R5R9"/>
<evidence type="ECO:0000313" key="3">
    <source>
        <dbReference type="Proteomes" id="UP000054859"/>
    </source>
</evidence>
<dbReference type="Proteomes" id="UP000054859">
    <property type="component" value="Unassembled WGS sequence"/>
</dbReference>
<evidence type="ECO:0000313" key="1">
    <source>
        <dbReference type="EMBL" id="KTC66377.1"/>
    </source>
</evidence>
<evidence type="ECO:0000313" key="2">
    <source>
        <dbReference type="EMBL" id="VEH84975.1"/>
    </source>
</evidence>
<gene>
    <name evidence="1" type="ORF">Lade_1035</name>
    <name evidence="2" type="ORF">NCTC12735_00595</name>
</gene>
<protein>
    <submittedName>
        <fullName evidence="1">Uncharacterized protein</fullName>
    </submittedName>
</protein>
<keyword evidence="2" id="KW-0614">Plasmid</keyword>
<organism evidence="1 3">
    <name type="scientific">Legionella adelaidensis</name>
    <dbReference type="NCBI Taxonomy" id="45056"/>
    <lineage>
        <taxon>Bacteria</taxon>
        <taxon>Pseudomonadati</taxon>
        <taxon>Pseudomonadota</taxon>
        <taxon>Gammaproteobacteria</taxon>
        <taxon>Legionellales</taxon>
        <taxon>Legionellaceae</taxon>
        <taxon>Legionella</taxon>
    </lineage>
</organism>
<name>A0A0W0R5R9_9GAMM</name>
<dbReference type="Proteomes" id="UP000281170">
    <property type="component" value="Plasmid 9"/>
</dbReference>
<sequence>MHQQEKVQLDIEHLLFELNCCVNNLSRYRLKINRDDIQQAELSLSKLESLISFSKQVAKMSA</sequence>
<reference evidence="2 4" key="2">
    <citation type="submission" date="2018-12" db="EMBL/GenBank/DDBJ databases">
        <authorList>
            <consortium name="Pathogen Informatics"/>
        </authorList>
    </citation>
    <scope>NUCLEOTIDE SEQUENCE [LARGE SCALE GENOMIC DNA]</scope>
    <source>
        <strain evidence="2 4">NCTC12735</strain>
        <plasmid evidence="4">9</plasmid>
    </source>
</reference>
<dbReference type="PATRIC" id="fig|45056.6.peg.1073"/>
<evidence type="ECO:0000313" key="4">
    <source>
        <dbReference type="Proteomes" id="UP000281170"/>
    </source>
</evidence>
<dbReference type="KEGG" id="ladl:NCTC12735_00595"/>
<dbReference type="RefSeq" id="WP_058462057.1">
    <property type="nucleotide sequence ID" value="NZ_CAAAHS010000002.1"/>
</dbReference>
<keyword evidence="3" id="KW-1185">Reference proteome</keyword>
<reference evidence="1 3" key="1">
    <citation type="submission" date="2015-11" db="EMBL/GenBank/DDBJ databases">
        <title>Identification of large and diverse effector repertoires of 38 Legionella species.</title>
        <authorList>
            <person name="Burstein D."/>
            <person name="Amaro F."/>
            <person name="Zusman T."/>
            <person name="Lifshitz Z."/>
            <person name="Cohen O."/>
            <person name="Gilbert J.A."/>
            <person name="Pupko T."/>
            <person name="Shuman H.A."/>
            <person name="Segal G."/>
        </authorList>
    </citation>
    <scope>NUCLEOTIDE SEQUENCE [LARGE SCALE GENOMIC DNA]</scope>
    <source>
        <strain evidence="1 3">1762-AUS-E</strain>
    </source>
</reference>
<dbReference type="EMBL" id="LNKA01000001">
    <property type="protein sequence ID" value="KTC66377.1"/>
    <property type="molecule type" value="Genomic_DNA"/>
</dbReference>
<proteinExistence type="predicted"/>
<accession>A0A0W0R5R9</accession>